<accession>A0AAE0MMX0</accession>
<evidence type="ECO:0000313" key="2">
    <source>
        <dbReference type="EMBL" id="KAK3337563.1"/>
    </source>
</evidence>
<name>A0AAE0MMX0_9PEZI</name>
<gene>
    <name evidence="2" type="ORF">B0T19DRAFT_438213</name>
</gene>
<evidence type="ECO:0000256" key="1">
    <source>
        <dbReference type="SAM" id="MobiDB-lite"/>
    </source>
</evidence>
<dbReference type="Proteomes" id="UP001286456">
    <property type="component" value="Unassembled WGS sequence"/>
</dbReference>
<keyword evidence="3" id="KW-1185">Reference proteome</keyword>
<comment type="caution">
    <text evidence="2">The sequence shown here is derived from an EMBL/GenBank/DDBJ whole genome shotgun (WGS) entry which is preliminary data.</text>
</comment>
<reference evidence="2" key="2">
    <citation type="submission" date="2023-06" db="EMBL/GenBank/DDBJ databases">
        <authorList>
            <consortium name="Lawrence Berkeley National Laboratory"/>
            <person name="Haridas S."/>
            <person name="Hensen N."/>
            <person name="Bonometti L."/>
            <person name="Westerberg I."/>
            <person name="Brannstrom I.O."/>
            <person name="Guillou S."/>
            <person name="Cros-Aarteil S."/>
            <person name="Calhoun S."/>
            <person name="Kuo A."/>
            <person name="Mondo S."/>
            <person name="Pangilinan J."/>
            <person name="Riley R."/>
            <person name="Labutti K."/>
            <person name="Andreopoulos B."/>
            <person name="Lipzen A."/>
            <person name="Chen C."/>
            <person name="Yanf M."/>
            <person name="Daum C."/>
            <person name="Ng V."/>
            <person name="Clum A."/>
            <person name="Steindorff A."/>
            <person name="Ohm R."/>
            <person name="Martin F."/>
            <person name="Silar P."/>
            <person name="Natvig D."/>
            <person name="Lalanne C."/>
            <person name="Gautier V."/>
            <person name="Ament-Velasquez S.L."/>
            <person name="Kruys A."/>
            <person name="Hutchinson M.I."/>
            <person name="Powell A.J."/>
            <person name="Barry K."/>
            <person name="Miller A.N."/>
            <person name="Grigoriev I.V."/>
            <person name="Debuchy R."/>
            <person name="Gladieux P."/>
            <person name="Thoren M.H."/>
            <person name="Johannesson H."/>
        </authorList>
    </citation>
    <scope>NUCLEOTIDE SEQUENCE</scope>
    <source>
        <strain evidence="2">SMH4131-1</strain>
    </source>
</reference>
<dbReference type="AlphaFoldDB" id="A0AAE0MMX0"/>
<evidence type="ECO:0000313" key="3">
    <source>
        <dbReference type="Proteomes" id="UP001286456"/>
    </source>
</evidence>
<protein>
    <submittedName>
        <fullName evidence="2">Uncharacterized protein</fullName>
    </submittedName>
</protein>
<sequence>MAILSVNPRFGRIIVVVPFALALAFLLFFSITSYGNGAAFLKSLPIIHGNAPKPSEPPPPPPPPPTHTPIAYKPTPTWAPPAITDPFPLLALSTAKPPPIPAYNVPREHMHEEYGLKQPLPLFIGFTRQWPILLQAVVSYITAGWPAEHIYVVENTGVHNMNKEGKLSLQNQFYLNHTTLEKLGVRVIQTPVLLTFAQLQNFFLSVAYQRNFPHYLYSHQDVVVFSPEDGRDTYDRPANRGYDFYDEKEEEETMNTPKAGQPGYRTIYENCLRELQVVTKRGEKWGFRWFQYDHLTMVNREAVEAVGGWDPFIPYYSSDCDINGKLAMGNWTMKSRYVGLINDISSTLTDLEVLYRNPRLTPNFTDPNPFSPEQEAEYLERMEKMAEEEAAAKQKAEEEAAAKKKAEEEGEGKRSPATAAKRDADGKMPTDPLAYFRILNKVGVDMGWYKYREFDYHRNTWQKSQRGGLGEPFYYDPNGFARAFEIFTGAGQDIYKEKWGHRDCDLQTTDLKMEDQWRVEKDWERKEEGEGEGEGGRRSMDRTV</sequence>
<proteinExistence type="predicted"/>
<feature type="region of interest" description="Disordered" evidence="1">
    <location>
        <begin position="521"/>
        <end position="544"/>
    </location>
</feature>
<feature type="region of interest" description="Disordered" evidence="1">
    <location>
        <begin position="383"/>
        <end position="426"/>
    </location>
</feature>
<feature type="region of interest" description="Disordered" evidence="1">
    <location>
        <begin position="51"/>
        <end position="71"/>
    </location>
</feature>
<feature type="compositionally biased region" description="Pro residues" evidence="1">
    <location>
        <begin position="54"/>
        <end position="67"/>
    </location>
</feature>
<organism evidence="2 3">
    <name type="scientific">Cercophora scortea</name>
    <dbReference type="NCBI Taxonomy" id="314031"/>
    <lineage>
        <taxon>Eukaryota</taxon>
        <taxon>Fungi</taxon>
        <taxon>Dikarya</taxon>
        <taxon>Ascomycota</taxon>
        <taxon>Pezizomycotina</taxon>
        <taxon>Sordariomycetes</taxon>
        <taxon>Sordariomycetidae</taxon>
        <taxon>Sordariales</taxon>
        <taxon>Lasiosphaeriaceae</taxon>
        <taxon>Cercophora</taxon>
    </lineage>
</organism>
<dbReference type="EMBL" id="JAUEPO010000001">
    <property type="protein sequence ID" value="KAK3337563.1"/>
    <property type="molecule type" value="Genomic_DNA"/>
</dbReference>
<reference evidence="2" key="1">
    <citation type="journal article" date="2023" name="Mol. Phylogenet. Evol.">
        <title>Genome-scale phylogeny and comparative genomics of the fungal order Sordariales.</title>
        <authorList>
            <person name="Hensen N."/>
            <person name="Bonometti L."/>
            <person name="Westerberg I."/>
            <person name="Brannstrom I.O."/>
            <person name="Guillou S."/>
            <person name="Cros-Aarteil S."/>
            <person name="Calhoun S."/>
            <person name="Haridas S."/>
            <person name="Kuo A."/>
            <person name="Mondo S."/>
            <person name="Pangilinan J."/>
            <person name="Riley R."/>
            <person name="LaButti K."/>
            <person name="Andreopoulos B."/>
            <person name="Lipzen A."/>
            <person name="Chen C."/>
            <person name="Yan M."/>
            <person name="Daum C."/>
            <person name="Ng V."/>
            <person name="Clum A."/>
            <person name="Steindorff A."/>
            <person name="Ohm R.A."/>
            <person name="Martin F."/>
            <person name="Silar P."/>
            <person name="Natvig D.O."/>
            <person name="Lalanne C."/>
            <person name="Gautier V."/>
            <person name="Ament-Velasquez S.L."/>
            <person name="Kruys A."/>
            <person name="Hutchinson M.I."/>
            <person name="Powell A.J."/>
            <person name="Barry K."/>
            <person name="Miller A.N."/>
            <person name="Grigoriev I.V."/>
            <person name="Debuchy R."/>
            <person name="Gladieux P."/>
            <person name="Hiltunen Thoren M."/>
            <person name="Johannesson H."/>
        </authorList>
    </citation>
    <scope>NUCLEOTIDE SEQUENCE</scope>
    <source>
        <strain evidence="2">SMH4131-1</strain>
    </source>
</reference>